<name>A0A840BJ61_9RHOO</name>
<sequence>MNGIRLIACDLDGTLLDEQKQLPADFAHTLAQLAAREVVFCPASGRQYHSILALFPELAATMPVIAENGALVMMGERELASSCLARADVSELVAIWRGLVQQGLDVGAVMCGKRSAYVERGGTGFIDEVAKYYPRLEVVDDLAAVADDFLKLALCVPGSAERDIYPHFAALGPSLKAVVSGERWVDVMAAGVNKGRGLQQLQAALGIAREQTMAFGDFVNDLEMLDEAAHSYAMKNAHPAVVARARFRAPCNTERGVQRVIHSLLAGAAA</sequence>
<dbReference type="GO" id="GO:0000287">
    <property type="term" value="F:magnesium ion binding"/>
    <property type="evidence" value="ECO:0007669"/>
    <property type="project" value="TreeGrafter"/>
</dbReference>
<evidence type="ECO:0008006" key="3">
    <source>
        <dbReference type="Google" id="ProtNLM"/>
    </source>
</evidence>
<dbReference type="Gene3D" id="3.40.50.1000">
    <property type="entry name" value="HAD superfamily/HAD-like"/>
    <property type="match status" value="1"/>
</dbReference>
<dbReference type="GO" id="GO:0016791">
    <property type="term" value="F:phosphatase activity"/>
    <property type="evidence" value="ECO:0007669"/>
    <property type="project" value="UniProtKB-ARBA"/>
</dbReference>
<dbReference type="PANTHER" id="PTHR10000:SF53">
    <property type="entry name" value="5-AMINO-6-(5-PHOSPHO-D-RIBITYLAMINO)URACIL PHOSPHATASE YBJI-RELATED"/>
    <property type="match status" value="1"/>
</dbReference>
<dbReference type="SUPFAM" id="SSF56784">
    <property type="entry name" value="HAD-like"/>
    <property type="match status" value="1"/>
</dbReference>
<reference evidence="1 2" key="1">
    <citation type="submission" date="2020-08" db="EMBL/GenBank/DDBJ databases">
        <title>Genomic Encyclopedia of Type Strains, Phase IV (KMG-IV): sequencing the most valuable type-strain genomes for metagenomic binning, comparative biology and taxonomic classification.</title>
        <authorList>
            <person name="Goeker M."/>
        </authorList>
    </citation>
    <scope>NUCLEOTIDE SEQUENCE [LARGE SCALE GENOMIC DNA]</scope>
    <source>
        <strain evidence="1 2">DSM 106739</strain>
    </source>
</reference>
<dbReference type="NCBIfam" id="TIGR00099">
    <property type="entry name" value="Cof-subfamily"/>
    <property type="match status" value="1"/>
</dbReference>
<dbReference type="CDD" id="cd07518">
    <property type="entry name" value="HAD_YbiV-Like"/>
    <property type="match status" value="1"/>
</dbReference>
<dbReference type="Pfam" id="PF08282">
    <property type="entry name" value="Hydrolase_3"/>
    <property type="match status" value="1"/>
</dbReference>
<protein>
    <recommendedName>
        <fullName evidence="3">HAD family hydrolase</fullName>
    </recommendedName>
</protein>
<comment type="caution">
    <text evidence="1">The sequence shown here is derived from an EMBL/GenBank/DDBJ whole genome shotgun (WGS) entry which is preliminary data.</text>
</comment>
<dbReference type="AlphaFoldDB" id="A0A840BJ61"/>
<dbReference type="InterPro" id="IPR000150">
    <property type="entry name" value="Cof"/>
</dbReference>
<organism evidence="1 2">
    <name type="scientific">Niveibacterium umoris</name>
    <dbReference type="NCBI Taxonomy" id="1193620"/>
    <lineage>
        <taxon>Bacteria</taxon>
        <taxon>Pseudomonadati</taxon>
        <taxon>Pseudomonadota</taxon>
        <taxon>Betaproteobacteria</taxon>
        <taxon>Rhodocyclales</taxon>
        <taxon>Rhodocyclaceae</taxon>
        <taxon>Niveibacterium</taxon>
    </lineage>
</organism>
<gene>
    <name evidence="1" type="ORF">GGR36_002621</name>
</gene>
<dbReference type="SFLD" id="SFLDG01140">
    <property type="entry name" value="C2.B:_Phosphomannomutase_and_P"/>
    <property type="match status" value="1"/>
</dbReference>
<evidence type="ECO:0000313" key="1">
    <source>
        <dbReference type="EMBL" id="MBB4013275.1"/>
    </source>
</evidence>
<dbReference type="EMBL" id="JACIET010000002">
    <property type="protein sequence ID" value="MBB4013275.1"/>
    <property type="molecule type" value="Genomic_DNA"/>
</dbReference>
<dbReference type="GO" id="GO:0005829">
    <property type="term" value="C:cytosol"/>
    <property type="evidence" value="ECO:0007669"/>
    <property type="project" value="TreeGrafter"/>
</dbReference>
<evidence type="ECO:0000313" key="2">
    <source>
        <dbReference type="Proteomes" id="UP000561045"/>
    </source>
</evidence>
<dbReference type="Gene3D" id="3.30.1240.10">
    <property type="match status" value="1"/>
</dbReference>
<dbReference type="InterPro" id="IPR023214">
    <property type="entry name" value="HAD_sf"/>
</dbReference>
<accession>A0A840BJ61</accession>
<dbReference type="PANTHER" id="PTHR10000">
    <property type="entry name" value="PHOSPHOSERINE PHOSPHATASE"/>
    <property type="match status" value="1"/>
</dbReference>
<dbReference type="RefSeq" id="WP_183635170.1">
    <property type="nucleotide sequence ID" value="NZ_BAABLE010000005.1"/>
</dbReference>
<dbReference type="SFLD" id="SFLDS00003">
    <property type="entry name" value="Haloacid_Dehalogenase"/>
    <property type="match status" value="1"/>
</dbReference>
<dbReference type="Proteomes" id="UP000561045">
    <property type="component" value="Unassembled WGS sequence"/>
</dbReference>
<keyword evidence="2" id="KW-1185">Reference proteome</keyword>
<dbReference type="InterPro" id="IPR036412">
    <property type="entry name" value="HAD-like_sf"/>
</dbReference>
<proteinExistence type="predicted"/>